<gene>
    <name evidence="2" type="ORF">PCANC_05383</name>
</gene>
<dbReference type="OrthoDB" id="2507532at2759"/>
<dbReference type="AlphaFoldDB" id="A0A2N5VXE4"/>
<proteinExistence type="predicted"/>
<dbReference type="STRING" id="200324.A0A2N5VXE4"/>
<name>A0A2N5VXE4_9BASI</name>
<sequence>MKNNKHNFGYPQEDKVLFVLQLTQAMFEKNGIACSDVAALVSMWSLLGLDGRSCLHCKSCNSLRVKKKANSKNPNSNDHRPSTSRLTERSIISFPTSGPPPHLYFQVDAVPLIGISKKVEFMEQINWPFKLNVLGEVYTLISCGYWGNNHYWVKVLRTVQGVTGVWLHNDLDNAGYAQMVDSVPGSISFVNTTIDQIRRDNPKISSGFPFTHMNNLLNISYNGVLSIKNSDPPKTSNLPLMADEHHEKSSKGSHHMRAEESGANLSEDSGGESEEGSTFHPPQTGNPLSSPPREPIKIRLCLNPSHPKQGSPRKVPLEVSHRSDTCNVGHQTGSTDPPPGATDSHPSGATKTKNMISISWAGNSSQAVVTKQPEPKSEAPTNPPGKKCGQPKKKPQIDSAGPVLLTDAEWDHIEACAAAN</sequence>
<dbReference type="EMBL" id="PGCJ01000043">
    <property type="protein sequence ID" value="PLW54663.1"/>
    <property type="molecule type" value="Genomic_DNA"/>
</dbReference>
<feature type="compositionally biased region" description="Basic and acidic residues" evidence="1">
    <location>
        <begin position="315"/>
        <end position="324"/>
    </location>
</feature>
<reference evidence="2 3" key="1">
    <citation type="submission" date="2017-11" db="EMBL/GenBank/DDBJ databases">
        <title>De novo assembly and phasing of dikaryotic genomes from two isolates of Puccinia coronata f. sp. avenae, the causal agent of oat crown rust.</title>
        <authorList>
            <person name="Miller M.E."/>
            <person name="Zhang Y."/>
            <person name="Omidvar V."/>
            <person name="Sperschneider J."/>
            <person name="Schwessinger B."/>
            <person name="Raley C."/>
            <person name="Palmer J.M."/>
            <person name="Garnica D."/>
            <person name="Upadhyaya N."/>
            <person name="Rathjen J."/>
            <person name="Taylor J.M."/>
            <person name="Park R.F."/>
            <person name="Dodds P.N."/>
            <person name="Hirsch C.D."/>
            <person name="Kianian S.F."/>
            <person name="Figueroa M."/>
        </authorList>
    </citation>
    <scope>NUCLEOTIDE SEQUENCE [LARGE SCALE GENOMIC DNA]</scope>
    <source>
        <strain evidence="2">12NC29</strain>
    </source>
</reference>
<dbReference type="Proteomes" id="UP000235388">
    <property type="component" value="Unassembled WGS sequence"/>
</dbReference>
<keyword evidence="3" id="KW-1185">Reference proteome</keyword>
<evidence type="ECO:0000313" key="2">
    <source>
        <dbReference type="EMBL" id="PLW54663.1"/>
    </source>
</evidence>
<feature type="region of interest" description="Disordered" evidence="1">
    <location>
        <begin position="363"/>
        <end position="402"/>
    </location>
</feature>
<organism evidence="2 3">
    <name type="scientific">Puccinia coronata f. sp. avenae</name>
    <dbReference type="NCBI Taxonomy" id="200324"/>
    <lineage>
        <taxon>Eukaryota</taxon>
        <taxon>Fungi</taxon>
        <taxon>Dikarya</taxon>
        <taxon>Basidiomycota</taxon>
        <taxon>Pucciniomycotina</taxon>
        <taxon>Pucciniomycetes</taxon>
        <taxon>Pucciniales</taxon>
        <taxon>Pucciniaceae</taxon>
        <taxon>Puccinia</taxon>
    </lineage>
</organism>
<evidence type="ECO:0000313" key="3">
    <source>
        <dbReference type="Proteomes" id="UP000235388"/>
    </source>
</evidence>
<evidence type="ECO:0000256" key="1">
    <source>
        <dbReference type="SAM" id="MobiDB-lite"/>
    </source>
</evidence>
<comment type="caution">
    <text evidence="2">The sequence shown here is derived from an EMBL/GenBank/DDBJ whole genome shotgun (WGS) entry which is preliminary data.</text>
</comment>
<accession>A0A2N5VXE4</accession>
<feature type="compositionally biased region" description="Polar residues" evidence="1">
    <location>
        <begin position="325"/>
        <end position="335"/>
    </location>
</feature>
<feature type="compositionally biased region" description="Basic and acidic residues" evidence="1">
    <location>
        <begin position="242"/>
        <end position="260"/>
    </location>
</feature>
<feature type="region of interest" description="Disordered" evidence="1">
    <location>
        <begin position="230"/>
        <end position="351"/>
    </location>
</feature>
<protein>
    <submittedName>
        <fullName evidence="2">Uncharacterized protein</fullName>
    </submittedName>
</protein>